<dbReference type="EMBL" id="VATY01000002">
    <property type="protein sequence ID" value="TMM57059.1"/>
    <property type="molecule type" value="Genomic_DNA"/>
</dbReference>
<dbReference type="RefSeq" id="WP_138658041.1">
    <property type="nucleotide sequence ID" value="NZ_VATY01000002.1"/>
</dbReference>
<comment type="caution">
    <text evidence="2">The sequence shown here is derived from an EMBL/GenBank/DDBJ whole genome shotgun (WGS) entry which is preliminary data.</text>
</comment>
<reference evidence="2 3" key="1">
    <citation type="submission" date="2019-05" db="EMBL/GenBank/DDBJ databases">
        <authorList>
            <person name="Zhang J.-Y."/>
            <person name="Feg X."/>
            <person name="Du Z.-J."/>
        </authorList>
    </citation>
    <scope>NUCLEOTIDE SEQUENCE [LARGE SCALE GENOMIC DNA]</scope>
    <source>
        <strain evidence="2 3">RZ26</strain>
    </source>
</reference>
<feature type="signal peptide" evidence="1">
    <location>
        <begin position="1"/>
        <end position="27"/>
    </location>
</feature>
<keyword evidence="3" id="KW-1185">Reference proteome</keyword>
<protein>
    <recommendedName>
        <fullName evidence="4">DUF4136 domain-containing protein</fullName>
    </recommendedName>
</protein>
<organism evidence="2 3">
    <name type="scientific">Maribacter algarum</name>
    <name type="common">ex Zhang et al. 2020</name>
    <dbReference type="NCBI Taxonomy" id="2578118"/>
    <lineage>
        <taxon>Bacteria</taxon>
        <taxon>Pseudomonadati</taxon>
        <taxon>Bacteroidota</taxon>
        <taxon>Flavobacteriia</taxon>
        <taxon>Flavobacteriales</taxon>
        <taxon>Flavobacteriaceae</taxon>
        <taxon>Maribacter</taxon>
    </lineage>
</organism>
<keyword evidence="1" id="KW-0732">Signal</keyword>
<evidence type="ECO:0000313" key="3">
    <source>
        <dbReference type="Proteomes" id="UP000310314"/>
    </source>
</evidence>
<proteinExistence type="predicted"/>
<feature type="chain" id="PRO_5024321720" description="DUF4136 domain-containing protein" evidence="1">
    <location>
        <begin position="28"/>
        <end position="220"/>
    </location>
</feature>
<evidence type="ECO:0008006" key="4">
    <source>
        <dbReference type="Google" id="ProtNLM"/>
    </source>
</evidence>
<accession>A0A5S3PR08</accession>
<evidence type="ECO:0000256" key="1">
    <source>
        <dbReference type="SAM" id="SignalP"/>
    </source>
</evidence>
<name>A0A5S3PR08_9FLAO</name>
<dbReference type="AlphaFoldDB" id="A0A5S3PR08"/>
<sequence>MKNIFRSLSLLILTAVLLSSCSGMKLANSYKSDDFETLRNKKMLVVARTPMEDVRKTYELDLVSKLKAKGVNAVASHVAFPDLKRIDNKTAERIAEVIAMFRKEGFDILTLTSLKDVQELDVMRREGGYSSFDEYYGNKYITLRGYYDDVTAPPRLGPKEMDEQVTITTETTYVLEAVTYNLSLEEEKRLLSVSTAEITNPDTGKGVRKAFAKIVADELK</sequence>
<dbReference type="Proteomes" id="UP000310314">
    <property type="component" value="Unassembled WGS sequence"/>
</dbReference>
<gene>
    <name evidence="2" type="ORF">FEE95_11245</name>
</gene>
<dbReference type="OrthoDB" id="6077795at2"/>
<dbReference type="PROSITE" id="PS51257">
    <property type="entry name" value="PROKAR_LIPOPROTEIN"/>
    <property type="match status" value="1"/>
</dbReference>
<evidence type="ECO:0000313" key="2">
    <source>
        <dbReference type="EMBL" id="TMM57059.1"/>
    </source>
</evidence>